<reference evidence="1" key="1">
    <citation type="submission" date="2021-04" db="EMBL/GenBank/DDBJ databases">
        <title>Pseudaminobacter soli sp. nov., isolated from paddy soil contaminated by heavy metals.</title>
        <authorList>
            <person name="Zhang K."/>
        </authorList>
    </citation>
    <scope>NUCLEOTIDE SEQUENCE</scope>
    <source>
        <strain evidence="1">19-2017</strain>
    </source>
</reference>
<protein>
    <submittedName>
        <fullName evidence="1">Uncharacterized protein</fullName>
    </submittedName>
</protein>
<proteinExistence type="predicted"/>
<comment type="caution">
    <text evidence="1">The sequence shown here is derived from an EMBL/GenBank/DDBJ whole genome shotgun (WGS) entry which is preliminary data.</text>
</comment>
<organism evidence="1 2">
    <name type="scientific">Pseudaminobacter soli</name>
    <name type="common">ex Zhang et al. 2022</name>
    <dbReference type="NCBI Taxonomy" id="2831468"/>
    <lineage>
        <taxon>Bacteria</taxon>
        <taxon>Pseudomonadati</taxon>
        <taxon>Pseudomonadota</taxon>
        <taxon>Alphaproteobacteria</taxon>
        <taxon>Hyphomicrobiales</taxon>
        <taxon>Phyllobacteriaceae</taxon>
        <taxon>Pseudaminobacter</taxon>
    </lineage>
</organism>
<evidence type="ECO:0000313" key="2">
    <source>
        <dbReference type="Proteomes" id="UP000680348"/>
    </source>
</evidence>
<dbReference type="EMBL" id="JAGWCR010000004">
    <property type="protein sequence ID" value="MBS3648707.1"/>
    <property type="molecule type" value="Genomic_DNA"/>
</dbReference>
<accession>A0A942I1X7</accession>
<gene>
    <name evidence="1" type="ORF">KEU06_08705</name>
</gene>
<evidence type="ECO:0000313" key="1">
    <source>
        <dbReference type="EMBL" id="MBS3648707.1"/>
    </source>
</evidence>
<dbReference type="AlphaFoldDB" id="A0A942I1X7"/>
<sequence>MLTHEQIIALRERGVRVDNIFIPGLAAIEGQFNRAYGEFISSIESDDQIVSDMEIGVDSNTDDETIVDQIENKAAAGKLAGLIVELACGNWADERNTTIYVEGDLFTAIDSAAKELGF</sequence>
<name>A0A942I1X7_9HYPH</name>
<dbReference type="RefSeq" id="WP_188254272.1">
    <property type="nucleotide sequence ID" value="NZ_JABVCF010000004.1"/>
</dbReference>
<keyword evidence="2" id="KW-1185">Reference proteome</keyword>
<dbReference type="Proteomes" id="UP000680348">
    <property type="component" value="Unassembled WGS sequence"/>
</dbReference>